<proteinExistence type="predicted"/>
<dbReference type="EMBL" id="CM007894">
    <property type="protein sequence ID" value="OTG26732.1"/>
    <property type="molecule type" value="Genomic_DNA"/>
</dbReference>
<protein>
    <submittedName>
        <fullName evidence="2">Uncharacterized protein</fullName>
    </submittedName>
</protein>
<feature type="region of interest" description="Disordered" evidence="1">
    <location>
        <begin position="27"/>
        <end position="136"/>
    </location>
</feature>
<keyword evidence="3" id="KW-1185">Reference proteome</keyword>
<name>A0A251UVD1_HELAN</name>
<dbReference type="AlphaFoldDB" id="A0A251UVD1"/>
<accession>A0A251UVD1</accession>
<gene>
    <name evidence="2" type="ORF">HannXRQ_Chr05g0161921</name>
</gene>
<evidence type="ECO:0000313" key="2">
    <source>
        <dbReference type="EMBL" id="OTG26732.1"/>
    </source>
</evidence>
<evidence type="ECO:0000256" key="1">
    <source>
        <dbReference type="SAM" id="MobiDB-lite"/>
    </source>
</evidence>
<dbReference type="InParanoid" id="A0A251UVD1"/>
<feature type="compositionally biased region" description="Basic and acidic residues" evidence="1">
    <location>
        <begin position="119"/>
        <end position="131"/>
    </location>
</feature>
<reference evidence="3" key="1">
    <citation type="journal article" date="2017" name="Nature">
        <title>The sunflower genome provides insights into oil metabolism, flowering and Asterid evolution.</title>
        <authorList>
            <person name="Badouin H."/>
            <person name="Gouzy J."/>
            <person name="Grassa C.J."/>
            <person name="Murat F."/>
            <person name="Staton S.E."/>
            <person name="Cottret L."/>
            <person name="Lelandais-Briere C."/>
            <person name="Owens G.L."/>
            <person name="Carrere S."/>
            <person name="Mayjonade B."/>
            <person name="Legrand L."/>
            <person name="Gill N."/>
            <person name="Kane N.C."/>
            <person name="Bowers J.E."/>
            <person name="Hubner S."/>
            <person name="Bellec A."/>
            <person name="Berard A."/>
            <person name="Berges H."/>
            <person name="Blanchet N."/>
            <person name="Boniface M.C."/>
            <person name="Brunel D."/>
            <person name="Catrice O."/>
            <person name="Chaidir N."/>
            <person name="Claudel C."/>
            <person name="Donnadieu C."/>
            <person name="Faraut T."/>
            <person name="Fievet G."/>
            <person name="Helmstetter N."/>
            <person name="King M."/>
            <person name="Knapp S.J."/>
            <person name="Lai Z."/>
            <person name="Le Paslier M.C."/>
            <person name="Lippi Y."/>
            <person name="Lorenzon L."/>
            <person name="Mandel J.R."/>
            <person name="Marage G."/>
            <person name="Marchand G."/>
            <person name="Marquand E."/>
            <person name="Bret-Mestries E."/>
            <person name="Morien E."/>
            <person name="Nambeesan S."/>
            <person name="Nguyen T."/>
            <person name="Pegot-Espagnet P."/>
            <person name="Pouilly N."/>
            <person name="Raftis F."/>
            <person name="Sallet E."/>
            <person name="Schiex T."/>
            <person name="Thomas J."/>
            <person name="Vandecasteele C."/>
            <person name="Vares D."/>
            <person name="Vear F."/>
            <person name="Vautrin S."/>
            <person name="Crespi M."/>
            <person name="Mangin B."/>
            <person name="Burke J.M."/>
            <person name="Salse J."/>
            <person name="Munos S."/>
            <person name="Vincourt P."/>
            <person name="Rieseberg L.H."/>
            <person name="Langlade N.B."/>
        </authorList>
    </citation>
    <scope>NUCLEOTIDE SEQUENCE [LARGE SCALE GENOMIC DNA]</scope>
    <source>
        <strain evidence="3">cv. SF193</strain>
    </source>
</reference>
<dbReference type="Proteomes" id="UP000215914">
    <property type="component" value="Chromosome 5"/>
</dbReference>
<feature type="compositionally biased region" description="Polar residues" evidence="1">
    <location>
        <begin position="36"/>
        <end position="50"/>
    </location>
</feature>
<evidence type="ECO:0000313" key="3">
    <source>
        <dbReference type="Proteomes" id="UP000215914"/>
    </source>
</evidence>
<organism evidence="2 3">
    <name type="scientific">Helianthus annuus</name>
    <name type="common">Common sunflower</name>
    <dbReference type="NCBI Taxonomy" id="4232"/>
    <lineage>
        <taxon>Eukaryota</taxon>
        <taxon>Viridiplantae</taxon>
        <taxon>Streptophyta</taxon>
        <taxon>Embryophyta</taxon>
        <taxon>Tracheophyta</taxon>
        <taxon>Spermatophyta</taxon>
        <taxon>Magnoliopsida</taxon>
        <taxon>eudicotyledons</taxon>
        <taxon>Gunneridae</taxon>
        <taxon>Pentapetalae</taxon>
        <taxon>asterids</taxon>
        <taxon>campanulids</taxon>
        <taxon>Asterales</taxon>
        <taxon>Asteraceae</taxon>
        <taxon>Asteroideae</taxon>
        <taxon>Heliantheae alliance</taxon>
        <taxon>Heliantheae</taxon>
        <taxon>Helianthus</taxon>
    </lineage>
</organism>
<feature type="compositionally biased region" description="Polar residues" evidence="1">
    <location>
        <begin position="94"/>
        <end position="118"/>
    </location>
</feature>
<sequence length="156" mass="17773">MDPSHQLFAHLQFQFHILRSVQDSRFTLPRPESPFIRNQRTMEGTTNQPKPTHPETAPAVKHNKKRKTPSVTKPSLSEYDPQADSPAKHVKPTPSATSMNNPTQLTNKKQGAIATTSEPENKRIDQEKNNDDWEDDEWWSTNIHDIIAACTPHDTN</sequence>